<dbReference type="GO" id="GO:0005524">
    <property type="term" value="F:ATP binding"/>
    <property type="evidence" value="ECO:0007669"/>
    <property type="project" value="UniProtKB-KW"/>
</dbReference>
<evidence type="ECO:0000313" key="4">
    <source>
        <dbReference type="EMBL" id="KYO64359.1"/>
    </source>
</evidence>
<dbReference type="STRING" id="520767.ATZ99_21190"/>
<dbReference type="PANTHER" id="PTHR43790">
    <property type="entry name" value="CARBOHYDRATE TRANSPORT ATP-BINDING PROTEIN MG119-RELATED"/>
    <property type="match status" value="1"/>
</dbReference>
<evidence type="ECO:0000259" key="3">
    <source>
        <dbReference type="PROSITE" id="PS50893"/>
    </source>
</evidence>
<evidence type="ECO:0000313" key="5">
    <source>
        <dbReference type="Proteomes" id="UP000075737"/>
    </source>
</evidence>
<proteinExistence type="predicted"/>
<sequence>MVENNGTQHVIELKNIEKEYFGNRVLKGVSLSVKPGEIHALVGENGAGKSTLMNIIFGMPVIFNTGGFNGEIIFNGNPVKIRSPRDAMELGIGMVHQEFMLLPGFTITENIKLNREILKDNAVSKIFGPRLKTLDVEAMRRDSKRALSELGMTVDEWLPIAGLPVGYMQFVEIAREIDKRNVKLLIFDEPTAVLTESEAEKLLQAMRIISSKGIGILFITHRLNEVMAVAERITVLRDGEKVGEMNKDEATVEKIAQLMVGRKVERVEKKKSKETEQEIILSIRNLYVDMPGEVVRGVNLDVKKGEILGIGGLAGQGKIGIANGIMGLYRAKGQVYKNGKKIELNNPRKAMESGLAFVSEDRRGVGLMLDESIELNIAIGAMQVKGKFLRNFFGTKLLDEKSVRENALMYIKELDIRCTGPDQITRRLSGGNQQKVCIAKALALEPEILFVSEPTRGIDVGAKKLVLDLLVKLNEEKGMTIIMTSSELGELRSICDRIAIVYEGKIEGILSPYDSDTDFGLMMAGEYSSHSKEATR</sequence>
<dbReference type="InterPro" id="IPR003593">
    <property type="entry name" value="AAA+_ATPase"/>
</dbReference>
<dbReference type="CDD" id="cd03216">
    <property type="entry name" value="ABC_Carb_Monos_I"/>
    <property type="match status" value="1"/>
</dbReference>
<keyword evidence="5" id="KW-1185">Reference proteome</keyword>
<dbReference type="PROSITE" id="PS00211">
    <property type="entry name" value="ABC_TRANSPORTER_1"/>
    <property type="match status" value="1"/>
</dbReference>
<dbReference type="EMBL" id="LOHZ01000043">
    <property type="protein sequence ID" value="KYO64359.1"/>
    <property type="molecule type" value="Genomic_DNA"/>
</dbReference>
<name>A0A162M731_9FIRM</name>
<dbReference type="PATRIC" id="fig|520767.4.peg.2244"/>
<dbReference type="RefSeq" id="WP_068749212.1">
    <property type="nucleotide sequence ID" value="NZ_LOHZ01000043.1"/>
</dbReference>
<gene>
    <name evidence="4" type="primary">xylG</name>
    <name evidence="4" type="ORF">ATZ99_21190</name>
</gene>
<evidence type="ECO:0000256" key="1">
    <source>
        <dbReference type="ARBA" id="ARBA00022741"/>
    </source>
</evidence>
<dbReference type="InterPro" id="IPR027417">
    <property type="entry name" value="P-loop_NTPase"/>
</dbReference>
<protein>
    <submittedName>
        <fullName evidence="4">Xylose import ATP-binding protein XylG</fullName>
        <ecNumber evidence="4">3.6.3.17</ecNumber>
    </submittedName>
</protein>
<dbReference type="GO" id="GO:0016887">
    <property type="term" value="F:ATP hydrolysis activity"/>
    <property type="evidence" value="ECO:0007669"/>
    <property type="project" value="InterPro"/>
</dbReference>
<dbReference type="SMART" id="SM00382">
    <property type="entry name" value="AAA"/>
    <property type="match status" value="2"/>
</dbReference>
<dbReference type="Gene3D" id="3.40.50.300">
    <property type="entry name" value="P-loop containing nucleotide triphosphate hydrolases"/>
    <property type="match status" value="2"/>
</dbReference>
<keyword evidence="4" id="KW-0378">Hydrolase</keyword>
<accession>A0A162M731</accession>
<dbReference type="InterPro" id="IPR017871">
    <property type="entry name" value="ABC_transporter-like_CS"/>
</dbReference>
<dbReference type="Proteomes" id="UP000075737">
    <property type="component" value="Unassembled WGS sequence"/>
</dbReference>
<keyword evidence="1" id="KW-0547">Nucleotide-binding</keyword>
<keyword evidence="2 4" id="KW-0067">ATP-binding</keyword>
<comment type="caution">
    <text evidence="4">The sequence shown here is derived from an EMBL/GenBank/DDBJ whole genome shotgun (WGS) entry which is preliminary data.</text>
</comment>
<dbReference type="CDD" id="cd03215">
    <property type="entry name" value="ABC_Carb_Monos_II"/>
    <property type="match status" value="1"/>
</dbReference>
<dbReference type="PROSITE" id="PS50893">
    <property type="entry name" value="ABC_TRANSPORTER_2"/>
    <property type="match status" value="2"/>
</dbReference>
<dbReference type="EC" id="3.6.3.17" evidence="4"/>
<dbReference type="OrthoDB" id="9771863at2"/>
<dbReference type="Pfam" id="PF00005">
    <property type="entry name" value="ABC_tran"/>
    <property type="match status" value="2"/>
</dbReference>
<dbReference type="PANTHER" id="PTHR43790:SF4">
    <property type="entry name" value="GUANOSINE IMPORT ATP-BINDING PROTEIN NUPO"/>
    <property type="match status" value="1"/>
</dbReference>
<dbReference type="InterPro" id="IPR050107">
    <property type="entry name" value="ABC_carbohydrate_import_ATPase"/>
</dbReference>
<feature type="domain" description="ABC transporter" evidence="3">
    <location>
        <begin position="11"/>
        <end position="263"/>
    </location>
</feature>
<organism evidence="4 5">
    <name type="scientific">Thermovenabulum gondwanense</name>
    <dbReference type="NCBI Taxonomy" id="520767"/>
    <lineage>
        <taxon>Bacteria</taxon>
        <taxon>Bacillati</taxon>
        <taxon>Bacillota</taxon>
        <taxon>Clostridia</taxon>
        <taxon>Thermosediminibacterales</taxon>
        <taxon>Thermosediminibacteraceae</taxon>
        <taxon>Thermovenabulum</taxon>
    </lineage>
</organism>
<feature type="domain" description="ABC transporter" evidence="3">
    <location>
        <begin position="262"/>
        <end position="528"/>
    </location>
</feature>
<dbReference type="AlphaFoldDB" id="A0A162M731"/>
<reference evidence="4 5" key="1">
    <citation type="submission" date="2015-12" db="EMBL/GenBank/DDBJ databases">
        <title>Draft genome of Thermovenabulum gondwanense isolated from a red thermophilic microbial mat colonisisng an outflow channel of a bore well.</title>
        <authorList>
            <person name="Patel B.K."/>
        </authorList>
    </citation>
    <scope>NUCLEOTIDE SEQUENCE [LARGE SCALE GENOMIC DNA]</scope>
    <source>
        <strain evidence="4 5">R270</strain>
    </source>
</reference>
<dbReference type="InterPro" id="IPR003439">
    <property type="entry name" value="ABC_transporter-like_ATP-bd"/>
</dbReference>
<dbReference type="SUPFAM" id="SSF52540">
    <property type="entry name" value="P-loop containing nucleoside triphosphate hydrolases"/>
    <property type="match status" value="2"/>
</dbReference>
<evidence type="ECO:0000256" key="2">
    <source>
        <dbReference type="ARBA" id="ARBA00022840"/>
    </source>
</evidence>